<evidence type="ECO:0000256" key="2">
    <source>
        <dbReference type="ARBA" id="ARBA00023043"/>
    </source>
</evidence>
<keyword evidence="5" id="KW-0812">Transmembrane</keyword>
<dbReference type="InterPro" id="IPR036770">
    <property type="entry name" value="Ankyrin_rpt-contain_sf"/>
</dbReference>
<feature type="repeat" description="ANK" evidence="3">
    <location>
        <begin position="540"/>
        <end position="572"/>
    </location>
</feature>
<dbReference type="PROSITE" id="PS50088">
    <property type="entry name" value="ANK_REPEAT"/>
    <property type="match status" value="4"/>
</dbReference>
<dbReference type="PROSITE" id="PS50297">
    <property type="entry name" value="ANK_REP_REGION"/>
    <property type="match status" value="4"/>
</dbReference>
<evidence type="ECO:0000313" key="6">
    <source>
        <dbReference type="EMBL" id="CAH1402950.1"/>
    </source>
</evidence>
<evidence type="ECO:0000256" key="5">
    <source>
        <dbReference type="SAM" id="Phobius"/>
    </source>
</evidence>
<dbReference type="InterPro" id="IPR002110">
    <property type="entry name" value="Ankyrin_rpt"/>
</dbReference>
<dbReference type="OrthoDB" id="6602652at2759"/>
<dbReference type="SMART" id="SM00248">
    <property type="entry name" value="ANK"/>
    <property type="match status" value="4"/>
</dbReference>
<accession>A0A9P0HJA1</accession>
<gene>
    <name evidence="6" type="ORF">NEZAVI_LOCUS11647</name>
</gene>
<evidence type="ECO:0000256" key="1">
    <source>
        <dbReference type="ARBA" id="ARBA00022737"/>
    </source>
</evidence>
<keyword evidence="5" id="KW-0472">Membrane</keyword>
<dbReference type="AlphaFoldDB" id="A0A9P0HJA1"/>
<evidence type="ECO:0000256" key="3">
    <source>
        <dbReference type="PROSITE-ProRule" id="PRU00023"/>
    </source>
</evidence>
<dbReference type="Pfam" id="PF12796">
    <property type="entry name" value="Ank_2"/>
    <property type="match status" value="1"/>
</dbReference>
<feature type="repeat" description="ANK" evidence="3">
    <location>
        <begin position="607"/>
        <end position="639"/>
    </location>
</feature>
<dbReference type="EMBL" id="OV725081">
    <property type="protein sequence ID" value="CAH1402950.1"/>
    <property type="molecule type" value="Genomic_DNA"/>
</dbReference>
<keyword evidence="1" id="KW-0677">Repeat</keyword>
<name>A0A9P0HJA1_NEZVI</name>
<dbReference type="PROSITE" id="PS51257">
    <property type="entry name" value="PROKAR_LIPOPROTEIN"/>
    <property type="match status" value="1"/>
</dbReference>
<keyword evidence="7" id="KW-1185">Reference proteome</keyword>
<reference evidence="6" key="1">
    <citation type="submission" date="2022-01" db="EMBL/GenBank/DDBJ databases">
        <authorList>
            <person name="King R."/>
        </authorList>
    </citation>
    <scope>NUCLEOTIDE SEQUENCE</scope>
</reference>
<dbReference type="SUPFAM" id="SSF48403">
    <property type="entry name" value="Ankyrin repeat"/>
    <property type="match status" value="1"/>
</dbReference>
<keyword evidence="2 3" id="KW-0040">ANK repeat</keyword>
<sequence length="667" mass="74509">MGKEQYLTPALVTVAACTIGAYLIWRQAAISAVEPSNNNEVVVRTRNRRTEIDPEDKATAAEVIKSTNDHGYIQMSGHYEASSTEFHDSKNPNFSVSLHTLCEVSKECINEDQISEPNRISDELKTTDEYTGFASSVLQLEQTITEVTHVEPLKISMVMIESSESINDTSDSVSNEDIDIHKVILLDLRQIPGHEDTLPDLPQNKSYSSETPDFKSNEAIKNNAILSDLYLTCGCKSEGCYFKSNEKMINNRTVIMRDLPPSSRSEIEVLSCKSNPAIDNKTLKQTNSEEYISRQEDTLPDLSQDFGSTKEIPFCESNRSINNNTDTLPDLSQDFGSTKEIPFCESNRSINNNTIVTEKSQSVNVVSDCGFNESINNSNVLDGNSGSLYKGSYCESNEAMNNNNVTMQHLPQAELSETEMYNFEQNPTVTLQDLPQTSKPINEMYNPEPNNTATLQDLPQTLINEMYNPEPNNSMPASDDTQKILGFIGLMTPPEELNKKVFSKKRSRRNPMHLALREGNLSLVRSLLRQGASMDFTDRQGQFPTHLAAASGNIELLEMLVSWGGDLSRKDLFGYTPFHRAALSGQTETIKWLYEHGGGFIKEISWAGWTPLHVAAMNGHYDTSLQLLEFGANVNAKDNDGWTPSYLAKLYQRTEVLKLLKSRGGTF</sequence>
<evidence type="ECO:0000313" key="7">
    <source>
        <dbReference type="Proteomes" id="UP001152798"/>
    </source>
</evidence>
<feature type="transmembrane region" description="Helical" evidence="5">
    <location>
        <begin position="7"/>
        <end position="25"/>
    </location>
</feature>
<dbReference type="PANTHER" id="PTHR24198">
    <property type="entry name" value="ANKYRIN REPEAT AND PROTEIN KINASE DOMAIN-CONTAINING PROTEIN"/>
    <property type="match status" value="1"/>
</dbReference>
<dbReference type="PANTHER" id="PTHR24198:SF165">
    <property type="entry name" value="ANKYRIN REPEAT-CONTAINING PROTEIN-RELATED"/>
    <property type="match status" value="1"/>
</dbReference>
<evidence type="ECO:0000256" key="4">
    <source>
        <dbReference type="SAM" id="MobiDB-lite"/>
    </source>
</evidence>
<feature type="repeat" description="ANK" evidence="3">
    <location>
        <begin position="507"/>
        <end position="539"/>
    </location>
</feature>
<dbReference type="Proteomes" id="UP001152798">
    <property type="component" value="Chromosome 5"/>
</dbReference>
<protein>
    <submittedName>
        <fullName evidence="6">Uncharacterized protein</fullName>
    </submittedName>
</protein>
<proteinExistence type="predicted"/>
<dbReference type="Pfam" id="PF00023">
    <property type="entry name" value="Ank"/>
    <property type="match status" value="1"/>
</dbReference>
<feature type="repeat" description="ANK" evidence="3">
    <location>
        <begin position="573"/>
        <end position="597"/>
    </location>
</feature>
<organism evidence="6 7">
    <name type="scientific">Nezara viridula</name>
    <name type="common">Southern green stink bug</name>
    <name type="synonym">Cimex viridulus</name>
    <dbReference type="NCBI Taxonomy" id="85310"/>
    <lineage>
        <taxon>Eukaryota</taxon>
        <taxon>Metazoa</taxon>
        <taxon>Ecdysozoa</taxon>
        <taxon>Arthropoda</taxon>
        <taxon>Hexapoda</taxon>
        <taxon>Insecta</taxon>
        <taxon>Pterygota</taxon>
        <taxon>Neoptera</taxon>
        <taxon>Paraneoptera</taxon>
        <taxon>Hemiptera</taxon>
        <taxon>Heteroptera</taxon>
        <taxon>Panheteroptera</taxon>
        <taxon>Pentatomomorpha</taxon>
        <taxon>Pentatomoidea</taxon>
        <taxon>Pentatomidae</taxon>
        <taxon>Pentatominae</taxon>
        <taxon>Nezara</taxon>
    </lineage>
</organism>
<keyword evidence="5" id="KW-1133">Transmembrane helix</keyword>
<dbReference type="Gene3D" id="1.25.40.20">
    <property type="entry name" value="Ankyrin repeat-containing domain"/>
    <property type="match status" value="2"/>
</dbReference>
<feature type="region of interest" description="Disordered" evidence="4">
    <location>
        <begin position="195"/>
        <end position="214"/>
    </location>
</feature>